<dbReference type="Proteomes" id="UP001498398">
    <property type="component" value="Unassembled WGS sequence"/>
</dbReference>
<feature type="chain" id="PRO_5046616533" evidence="2">
    <location>
        <begin position="21"/>
        <end position="89"/>
    </location>
</feature>
<keyword evidence="2" id="KW-0732">Signal</keyword>
<evidence type="ECO:0000256" key="2">
    <source>
        <dbReference type="SAM" id="SignalP"/>
    </source>
</evidence>
<evidence type="ECO:0000313" key="3">
    <source>
        <dbReference type="EMBL" id="KAK7447738.1"/>
    </source>
</evidence>
<keyword evidence="4" id="KW-1185">Reference proteome</keyword>
<protein>
    <submittedName>
        <fullName evidence="3">Uncharacterized protein</fullName>
    </submittedName>
</protein>
<proteinExistence type="predicted"/>
<comment type="caution">
    <text evidence="3">The sequence shown here is derived from an EMBL/GenBank/DDBJ whole genome shotgun (WGS) entry which is preliminary data.</text>
</comment>
<feature type="region of interest" description="Disordered" evidence="1">
    <location>
        <begin position="56"/>
        <end position="89"/>
    </location>
</feature>
<gene>
    <name evidence="3" type="ORF">VKT23_013994</name>
</gene>
<evidence type="ECO:0000313" key="4">
    <source>
        <dbReference type="Proteomes" id="UP001498398"/>
    </source>
</evidence>
<accession>A0ABR1J284</accession>
<dbReference type="EMBL" id="JBANRG010000040">
    <property type="protein sequence ID" value="KAK7447738.1"/>
    <property type="molecule type" value="Genomic_DNA"/>
</dbReference>
<organism evidence="3 4">
    <name type="scientific">Marasmiellus scandens</name>
    <dbReference type="NCBI Taxonomy" id="2682957"/>
    <lineage>
        <taxon>Eukaryota</taxon>
        <taxon>Fungi</taxon>
        <taxon>Dikarya</taxon>
        <taxon>Basidiomycota</taxon>
        <taxon>Agaricomycotina</taxon>
        <taxon>Agaricomycetes</taxon>
        <taxon>Agaricomycetidae</taxon>
        <taxon>Agaricales</taxon>
        <taxon>Marasmiineae</taxon>
        <taxon>Omphalotaceae</taxon>
        <taxon>Marasmiellus</taxon>
    </lineage>
</organism>
<name>A0ABR1J284_9AGAR</name>
<feature type="compositionally biased region" description="Polar residues" evidence="1">
    <location>
        <begin position="79"/>
        <end position="89"/>
    </location>
</feature>
<evidence type="ECO:0000256" key="1">
    <source>
        <dbReference type="SAM" id="MobiDB-lite"/>
    </source>
</evidence>
<reference evidence="3 4" key="1">
    <citation type="submission" date="2024-01" db="EMBL/GenBank/DDBJ databases">
        <title>A draft genome for the cacao thread blight pathogen Marasmiellus scandens.</title>
        <authorList>
            <person name="Baruah I.K."/>
            <person name="Leung J."/>
            <person name="Bukari Y."/>
            <person name="Amoako-Attah I."/>
            <person name="Meinhardt L.W."/>
            <person name="Bailey B.A."/>
            <person name="Cohen S.P."/>
        </authorList>
    </citation>
    <scope>NUCLEOTIDE SEQUENCE [LARGE SCALE GENOMIC DNA]</scope>
    <source>
        <strain evidence="3 4">GH-19</strain>
    </source>
</reference>
<feature type="signal peptide" evidence="2">
    <location>
        <begin position="1"/>
        <end position="20"/>
    </location>
</feature>
<sequence>MDYTLFFLGLIFSSIITSSGLHITFTSKPTAVVDNTYEWHRDPGDPPQFFLQKIKVDDPTGATPPSTPVPVPQAGSSGGRSSIFFNRAG</sequence>